<reference evidence="3 5" key="2">
    <citation type="journal article" date="2020" name="Microbiol. Resour. Announc.">
        <title>Complete genome sequence of Pseudomonas otitidis strain MrB4, isolated from Lake Biwa in Japan.</title>
        <authorList>
            <person name="Miyazaki K."/>
            <person name="Hase E."/>
            <person name="Maruya T."/>
        </authorList>
    </citation>
    <scope>NUCLEOTIDE SEQUENCE [LARGE SCALE GENOMIC DNA]</scope>
    <source>
        <strain evidence="3 5">MrB4</strain>
    </source>
</reference>
<evidence type="ECO:0000313" key="4">
    <source>
        <dbReference type="EMBL" id="MDV3443441.1"/>
    </source>
</evidence>
<name>A0A1I0UID7_9GAMM</name>
<evidence type="ECO:0000313" key="6">
    <source>
        <dbReference type="Proteomes" id="UP000515591"/>
    </source>
</evidence>
<dbReference type="Proteomes" id="UP000515591">
    <property type="component" value="Chromosome"/>
</dbReference>
<keyword evidence="1" id="KW-0732">Signal</keyword>
<evidence type="ECO:0000313" key="3">
    <source>
        <dbReference type="EMBL" id="BCA27299.1"/>
    </source>
</evidence>
<evidence type="ECO:0000313" key="7">
    <source>
        <dbReference type="Proteomes" id="UP001273935"/>
    </source>
</evidence>
<reference evidence="4 7" key="3">
    <citation type="submission" date="2023-10" db="EMBL/GenBank/DDBJ databases">
        <title>Pseudomonas otitidis isolated from a paediatric patient with cystic fibrosis in Chile.</title>
        <authorList>
            <person name="Amsteins-Romero L."/>
            <person name="Opazo-Capurro A."/>
            <person name="Matus-Kohler M."/>
            <person name="Gonzalez-Rocha G."/>
        </authorList>
    </citation>
    <scope>NUCLEOTIDE SEQUENCE [LARGE SCALE GENOMIC DNA]</scope>
    <source>
        <strain evidence="4 7">P-714</strain>
    </source>
</reference>
<reference evidence="2 6" key="1">
    <citation type="submission" date="2019-12" db="EMBL/GenBank/DDBJ databases">
        <title>complete genome sequences of Pseudomonas otitidis str. WP8-S17-CRE-03 isolated from wastewater treatment plant effluent.</title>
        <authorList>
            <person name="Sekizuka T."/>
            <person name="Itokawa K."/>
            <person name="Yatsu K."/>
            <person name="Inamine Y."/>
            <person name="Kuroda M."/>
        </authorList>
    </citation>
    <scope>NUCLEOTIDE SEQUENCE [LARGE SCALE GENOMIC DNA]</scope>
    <source>
        <strain evidence="2 6">WP8-S17-CRE-03</strain>
    </source>
</reference>
<protein>
    <recommendedName>
        <fullName evidence="8">Secreted protein</fullName>
    </recommendedName>
</protein>
<dbReference type="Proteomes" id="UP000501237">
    <property type="component" value="Chromosome"/>
</dbReference>
<evidence type="ECO:0008006" key="8">
    <source>
        <dbReference type="Google" id="ProtNLM"/>
    </source>
</evidence>
<proteinExistence type="predicted"/>
<dbReference type="EMBL" id="JAWJUL010000190">
    <property type="protein sequence ID" value="MDV3443441.1"/>
    <property type="molecule type" value="Genomic_DNA"/>
</dbReference>
<dbReference type="AlphaFoldDB" id="A0A1I0UID7"/>
<sequence length="74" mass="7739">MKLEITRALFLAGALGVASAAAAAWHEPSPSVVSSNGLGYCPVPPNARHKPLARPDDNLLLLMYGLTQGLRGQS</sequence>
<dbReference type="Proteomes" id="UP001273935">
    <property type="component" value="Unassembled WGS sequence"/>
</dbReference>
<feature type="signal peptide" evidence="1">
    <location>
        <begin position="1"/>
        <end position="23"/>
    </location>
</feature>
<feature type="chain" id="PRO_5044559340" description="Secreted protein" evidence="1">
    <location>
        <begin position="24"/>
        <end position="74"/>
    </location>
</feature>
<dbReference type="EMBL" id="AP022642">
    <property type="protein sequence ID" value="BCA27299.1"/>
    <property type="molecule type" value="Genomic_DNA"/>
</dbReference>
<keyword evidence="7" id="KW-1185">Reference proteome</keyword>
<organism evidence="3 5">
    <name type="scientific">Metapseudomonas otitidis</name>
    <dbReference type="NCBI Taxonomy" id="319939"/>
    <lineage>
        <taxon>Bacteria</taxon>
        <taxon>Pseudomonadati</taxon>
        <taxon>Pseudomonadota</taxon>
        <taxon>Gammaproteobacteria</taxon>
        <taxon>Pseudomonadales</taxon>
        <taxon>Pseudomonadaceae</taxon>
        <taxon>Metapseudomonas</taxon>
    </lineage>
</organism>
<evidence type="ECO:0000256" key="1">
    <source>
        <dbReference type="SAM" id="SignalP"/>
    </source>
</evidence>
<accession>A0A1I0UID7</accession>
<dbReference type="RefSeq" id="WP_074971581.1">
    <property type="nucleotide sequence ID" value="NZ_AP022213.1"/>
</dbReference>
<evidence type="ECO:0000313" key="2">
    <source>
        <dbReference type="EMBL" id="BBT15220.1"/>
    </source>
</evidence>
<dbReference type="KEGG" id="poj:PtoMrB4_12760"/>
<dbReference type="EMBL" id="AP022213">
    <property type="protein sequence ID" value="BBT15220.1"/>
    <property type="molecule type" value="Genomic_DNA"/>
</dbReference>
<dbReference type="STRING" id="319939.SAMN05216263_11390"/>
<evidence type="ECO:0000313" key="5">
    <source>
        <dbReference type="Proteomes" id="UP000501237"/>
    </source>
</evidence>
<gene>
    <name evidence="3" type="ORF">PtoMrB4_12760</name>
    <name evidence="4" type="ORF">R0G64_28925</name>
    <name evidence="2" type="ORF">WP8S17C03_12690</name>
</gene>
<dbReference type="GeneID" id="57396492"/>